<gene>
    <name evidence="2" type="ORF">HHI36_022942</name>
</gene>
<feature type="compositionally biased region" description="Basic and acidic residues" evidence="1">
    <location>
        <begin position="28"/>
        <end position="41"/>
    </location>
</feature>
<name>A0ABD2PFL8_9CUCU</name>
<dbReference type="Proteomes" id="UP001516400">
    <property type="component" value="Unassembled WGS sequence"/>
</dbReference>
<comment type="caution">
    <text evidence="2">The sequence shown here is derived from an EMBL/GenBank/DDBJ whole genome shotgun (WGS) entry which is preliminary data.</text>
</comment>
<organism evidence="2 3">
    <name type="scientific">Cryptolaemus montrouzieri</name>
    <dbReference type="NCBI Taxonomy" id="559131"/>
    <lineage>
        <taxon>Eukaryota</taxon>
        <taxon>Metazoa</taxon>
        <taxon>Ecdysozoa</taxon>
        <taxon>Arthropoda</taxon>
        <taxon>Hexapoda</taxon>
        <taxon>Insecta</taxon>
        <taxon>Pterygota</taxon>
        <taxon>Neoptera</taxon>
        <taxon>Endopterygota</taxon>
        <taxon>Coleoptera</taxon>
        <taxon>Polyphaga</taxon>
        <taxon>Cucujiformia</taxon>
        <taxon>Coccinelloidea</taxon>
        <taxon>Coccinellidae</taxon>
        <taxon>Scymninae</taxon>
        <taxon>Scymnini</taxon>
        <taxon>Cryptolaemus</taxon>
    </lineage>
</organism>
<keyword evidence="3" id="KW-1185">Reference proteome</keyword>
<proteinExistence type="predicted"/>
<evidence type="ECO:0000313" key="3">
    <source>
        <dbReference type="Proteomes" id="UP001516400"/>
    </source>
</evidence>
<dbReference type="EMBL" id="JABFTP020000186">
    <property type="protein sequence ID" value="KAL3289525.1"/>
    <property type="molecule type" value="Genomic_DNA"/>
</dbReference>
<evidence type="ECO:0000256" key="1">
    <source>
        <dbReference type="SAM" id="MobiDB-lite"/>
    </source>
</evidence>
<reference evidence="2 3" key="1">
    <citation type="journal article" date="2021" name="BMC Biol.">
        <title>Horizontally acquired antibacterial genes associated with adaptive radiation of ladybird beetles.</title>
        <authorList>
            <person name="Li H.S."/>
            <person name="Tang X.F."/>
            <person name="Huang Y.H."/>
            <person name="Xu Z.Y."/>
            <person name="Chen M.L."/>
            <person name="Du X.Y."/>
            <person name="Qiu B.Y."/>
            <person name="Chen P.T."/>
            <person name="Zhang W."/>
            <person name="Slipinski A."/>
            <person name="Escalona H.E."/>
            <person name="Waterhouse R.M."/>
            <person name="Zwick A."/>
            <person name="Pang H."/>
        </authorList>
    </citation>
    <scope>NUCLEOTIDE SEQUENCE [LARGE SCALE GENOMIC DNA]</scope>
    <source>
        <strain evidence="2">SYSU2018</strain>
    </source>
</reference>
<feature type="region of interest" description="Disordered" evidence="1">
    <location>
        <begin position="91"/>
        <end position="111"/>
    </location>
</feature>
<sequence length="111" mass="12634">MQKDLDIETWKADTYAQQLKRAFPSVPERQEKNKGEHNTEKAHRKTLNTKSSTLTDMENTQLLIMKDVISLGKTQNAQNITQVENKQTNIIPQRQIGTSKEMSVSSGEFQG</sequence>
<accession>A0ABD2PFL8</accession>
<protein>
    <submittedName>
        <fullName evidence="2">Uncharacterized protein</fullName>
    </submittedName>
</protein>
<dbReference type="AlphaFoldDB" id="A0ABD2PFL8"/>
<feature type="region of interest" description="Disordered" evidence="1">
    <location>
        <begin position="24"/>
        <end position="54"/>
    </location>
</feature>
<evidence type="ECO:0000313" key="2">
    <source>
        <dbReference type="EMBL" id="KAL3289525.1"/>
    </source>
</evidence>